<evidence type="ECO:0000313" key="2">
    <source>
        <dbReference type="EMBL" id="MCP2334570.1"/>
    </source>
</evidence>
<accession>A0ABT1JPV5</accession>
<name>A0ABT1JPV5_ACTCY</name>
<keyword evidence="1" id="KW-1133">Transmembrane helix</keyword>
<evidence type="ECO:0000313" key="3">
    <source>
        <dbReference type="Proteomes" id="UP000791080"/>
    </source>
</evidence>
<organism evidence="2 3">
    <name type="scientific">Actinoalloteichus caeruleus DSM 43889</name>
    <dbReference type="NCBI Taxonomy" id="1120930"/>
    <lineage>
        <taxon>Bacteria</taxon>
        <taxon>Bacillati</taxon>
        <taxon>Actinomycetota</taxon>
        <taxon>Actinomycetes</taxon>
        <taxon>Pseudonocardiales</taxon>
        <taxon>Pseudonocardiaceae</taxon>
        <taxon>Actinoalloteichus</taxon>
        <taxon>Actinoalloteichus cyanogriseus</taxon>
    </lineage>
</organism>
<dbReference type="Pfam" id="PF03596">
    <property type="entry name" value="Cad"/>
    <property type="match status" value="1"/>
</dbReference>
<proteinExistence type="predicted"/>
<feature type="transmembrane region" description="Helical" evidence="1">
    <location>
        <begin position="41"/>
        <end position="65"/>
    </location>
</feature>
<dbReference type="InterPro" id="IPR004676">
    <property type="entry name" value="Cd-R_transporter"/>
</dbReference>
<protein>
    <submittedName>
        <fullName evidence="2">Cadmium resistance protein CadD, predicted permease</fullName>
    </submittedName>
</protein>
<reference evidence="2 3" key="1">
    <citation type="submission" date="2013-07" db="EMBL/GenBank/DDBJ databases">
        <authorList>
            <consortium name="DOE Joint Genome Institute"/>
            <person name="Reeve W."/>
            <person name="Huntemann M."/>
            <person name="Han J."/>
            <person name="Chen A."/>
            <person name="Kyrpides N."/>
            <person name="Mavromatis K."/>
            <person name="Markowitz V."/>
            <person name="Palaniappan K."/>
            <person name="Ivanova N."/>
            <person name="Schaumberg A."/>
            <person name="Pati A."/>
            <person name="Liolios K."/>
            <person name="Nordberg H.P."/>
            <person name="Cantor M.N."/>
            <person name="Hua S.X."/>
            <person name="Woyke T."/>
        </authorList>
    </citation>
    <scope>NUCLEOTIDE SEQUENCE [LARGE SCALE GENOMIC DNA]</scope>
    <source>
        <strain evidence="2 3">DSM 43889</strain>
    </source>
</reference>
<dbReference type="RefSeq" id="WP_026420081.1">
    <property type="nucleotide sequence ID" value="NZ_AUBJ02000001.1"/>
</dbReference>
<comment type="caution">
    <text evidence="2">The sequence shown here is derived from an EMBL/GenBank/DDBJ whole genome shotgun (WGS) entry which is preliminary data.</text>
</comment>
<keyword evidence="1" id="KW-0812">Transmembrane</keyword>
<dbReference type="Proteomes" id="UP000791080">
    <property type="component" value="Unassembled WGS sequence"/>
</dbReference>
<keyword evidence="1" id="KW-0472">Membrane</keyword>
<reference evidence="2 3" key="2">
    <citation type="submission" date="2022-06" db="EMBL/GenBank/DDBJ databases">
        <title>Genomic Encyclopedia of Type Strains, Phase I: the one thousand microbial genomes (KMG-I) project.</title>
        <authorList>
            <person name="Kyrpides N."/>
        </authorList>
    </citation>
    <scope>NUCLEOTIDE SEQUENCE [LARGE SCALE GENOMIC DNA]</scope>
    <source>
        <strain evidence="2 3">DSM 43889</strain>
    </source>
</reference>
<evidence type="ECO:0000256" key="1">
    <source>
        <dbReference type="SAM" id="Phobius"/>
    </source>
</evidence>
<dbReference type="EMBL" id="AUBJ02000001">
    <property type="protein sequence ID" value="MCP2334570.1"/>
    <property type="molecule type" value="Genomic_DNA"/>
</dbReference>
<gene>
    <name evidence="2" type="ORF">G443_004840</name>
</gene>
<keyword evidence="3" id="KW-1185">Reference proteome</keyword>
<feature type="transmembrane region" description="Helical" evidence="1">
    <location>
        <begin position="6"/>
        <end position="29"/>
    </location>
</feature>
<feature type="transmembrane region" description="Helical" evidence="1">
    <location>
        <begin position="126"/>
        <end position="155"/>
    </location>
</feature>
<sequence length="198" mass="20386">MNLGLVGQAVGLFVVTNIDDIVVIALFFAQGAGRSGTTRTILLGQYLGFCGILIVSVAAALGATFLPDQAVPYLGLLPLLLGVRAAVEVWLHRDDSEEERATARTGPTVVAVTAVTFANGGDNIGVYVPVFATAGVGGTSVHIVVSLVLLALLVLTGRHLATRPTVARALARWGHILMPVVLIAVGLVILVEGGAFGL</sequence>
<feature type="transmembrane region" description="Helical" evidence="1">
    <location>
        <begin position="176"/>
        <end position="196"/>
    </location>
</feature>